<evidence type="ECO:0000313" key="2">
    <source>
        <dbReference type="Proteomes" id="UP000186607"/>
    </source>
</evidence>
<reference evidence="1 2" key="1">
    <citation type="submission" date="2017-01" db="EMBL/GenBank/DDBJ databases">
        <title>Genome Analysis of Deinococcus marmoris KOPRI26562.</title>
        <authorList>
            <person name="Kim J.H."/>
            <person name="Oh H.-M."/>
        </authorList>
    </citation>
    <scope>NUCLEOTIDE SEQUENCE [LARGE SCALE GENOMIC DNA]</scope>
    <source>
        <strain evidence="1 2">KOPRI26562</strain>
    </source>
</reference>
<dbReference type="Proteomes" id="UP000186607">
    <property type="component" value="Unassembled WGS sequence"/>
</dbReference>
<name>A0A1U7NR06_9DEIO</name>
<evidence type="ECO:0000313" key="1">
    <source>
        <dbReference type="EMBL" id="OLV15351.1"/>
    </source>
</evidence>
<proteinExistence type="predicted"/>
<sequence length="43" mass="4830">MHGEAGRLLVKWMTGLHLERADLKSVPQRFTRASAQHATQGSR</sequence>
<dbReference type="STRING" id="249408.BOO71_0015109"/>
<dbReference type="EMBL" id="MSTI01000184">
    <property type="protein sequence ID" value="OLV15351.1"/>
    <property type="molecule type" value="Genomic_DNA"/>
</dbReference>
<gene>
    <name evidence="1" type="ORF">BOO71_0015109</name>
</gene>
<dbReference type="AlphaFoldDB" id="A0A1U7NR06"/>
<comment type="caution">
    <text evidence="1">The sequence shown here is derived from an EMBL/GenBank/DDBJ whole genome shotgun (WGS) entry which is preliminary data.</text>
</comment>
<protein>
    <submittedName>
        <fullName evidence="1">Uncharacterized protein</fullName>
    </submittedName>
</protein>
<keyword evidence="2" id="KW-1185">Reference proteome</keyword>
<organism evidence="1 2">
    <name type="scientific">Deinococcus marmoris</name>
    <dbReference type="NCBI Taxonomy" id="249408"/>
    <lineage>
        <taxon>Bacteria</taxon>
        <taxon>Thermotogati</taxon>
        <taxon>Deinococcota</taxon>
        <taxon>Deinococci</taxon>
        <taxon>Deinococcales</taxon>
        <taxon>Deinococcaceae</taxon>
        <taxon>Deinococcus</taxon>
    </lineage>
</organism>
<accession>A0A1U7NR06</accession>